<keyword evidence="5" id="KW-1185">Reference proteome</keyword>
<keyword evidence="4" id="KW-0418">Kinase</keyword>
<dbReference type="PANTHER" id="PTHR35526:SF3">
    <property type="entry name" value="ANTI-SIGMA-F FACTOR RSBW"/>
    <property type="match status" value="1"/>
</dbReference>
<dbReference type="GO" id="GO:0004674">
    <property type="term" value="F:protein serine/threonine kinase activity"/>
    <property type="evidence" value="ECO:0007669"/>
    <property type="project" value="UniProtKB-KW"/>
</dbReference>
<dbReference type="AlphaFoldDB" id="A0A0S4QLT5"/>
<sequence>MTTTAATPSAPVEPPDQLLPHRIWHYPAAPRSASDARRHVTTQLHHWGLDSLTDTAALVTSELVTNALAASQHARHSGDDDLTSRIAMRLTYSPQDLIVEVWDAGTGRPTRRAAGPDAEDGRGLHLVTALSGHSGHYQARVRTAAGYRPKGKVTWASLPHTTPSAQVPRDTAAGDLPRRATSPGLTETAQDPVVFDLALLQRVRDGLRNLDDGTHLRTSSHPHRPGAGGTA</sequence>
<dbReference type="InterPro" id="IPR003594">
    <property type="entry name" value="HATPase_dom"/>
</dbReference>
<gene>
    <name evidence="4" type="ORF">Ga0074812_10889</name>
</gene>
<keyword evidence="1" id="KW-0723">Serine/threonine-protein kinase</keyword>
<protein>
    <submittedName>
        <fullName evidence="4">Anti-sigma regulatory factor (Ser/Thr protein kinase)</fullName>
    </submittedName>
</protein>
<evidence type="ECO:0000256" key="2">
    <source>
        <dbReference type="SAM" id="MobiDB-lite"/>
    </source>
</evidence>
<evidence type="ECO:0000313" key="4">
    <source>
        <dbReference type="EMBL" id="CUU56561.1"/>
    </source>
</evidence>
<dbReference type="SUPFAM" id="SSF55874">
    <property type="entry name" value="ATPase domain of HSP90 chaperone/DNA topoisomerase II/histidine kinase"/>
    <property type="match status" value="1"/>
</dbReference>
<dbReference type="CDD" id="cd16936">
    <property type="entry name" value="HATPase_RsbW-like"/>
    <property type="match status" value="1"/>
</dbReference>
<feature type="region of interest" description="Disordered" evidence="2">
    <location>
        <begin position="157"/>
        <end position="187"/>
    </location>
</feature>
<evidence type="ECO:0000313" key="5">
    <source>
        <dbReference type="Proteomes" id="UP000198802"/>
    </source>
</evidence>
<evidence type="ECO:0000259" key="3">
    <source>
        <dbReference type="Pfam" id="PF13581"/>
    </source>
</evidence>
<feature type="domain" description="Histidine kinase/HSP90-like ATPase" evidence="3">
    <location>
        <begin position="27"/>
        <end position="134"/>
    </location>
</feature>
<dbReference type="Proteomes" id="UP000198802">
    <property type="component" value="Unassembled WGS sequence"/>
</dbReference>
<dbReference type="InterPro" id="IPR050267">
    <property type="entry name" value="Anti-sigma-factor_SerPK"/>
</dbReference>
<accession>A0A0S4QLT5</accession>
<dbReference type="Pfam" id="PF13581">
    <property type="entry name" value="HATPase_c_2"/>
    <property type="match status" value="1"/>
</dbReference>
<feature type="region of interest" description="Disordered" evidence="2">
    <location>
        <begin position="210"/>
        <end position="231"/>
    </location>
</feature>
<proteinExistence type="predicted"/>
<keyword evidence="4" id="KW-0808">Transferase</keyword>
<evidence type="ECO:0000256" key="1">
    <source>
        <dbReference type="ARBA" id="ARBA00022527"/>
    </source>
</evidence>
<dbReference type="InterPro" id="IPR036890">
    <property type="entry name" value="HATPase_C_sf"/>
</dbReference>
<dbReference type="Gene3D" id="3.30.565.10">
    <property type="entry name" value="Histidine kinase-like ATPase, C-terminal domain"/>
    <property type="match status" value="1"/>
</dbReference>
<organism evidence="4 5">
    <name type="scientific">Parafrankia irregularis</name>
    <dbReference type="NCBI Taxonomy" id="795642"/>
    <lineage>
        <taxon>Bacteria</taxon>
        <taxon>Bacillati</taxon>
        <taxon>Actinomycetota</taxon>
        <taxon>Actinomycetes</taxon>
        <taxon>Frankiales</taxon>
        <taxon>Frankiaceae</taxon>
        <taxon>Parafrankia</taxon>
    </lineage>
</organism>
<dbReference type="PANTHER" id="PTHR35526">
    <property type="entry name" value="ANTI-SIGMA-F FACTOR RSBW-RELATED"/>
    <property type="match status" value="1"/>
</dbReference>
<dbReference type="RefSeq" id="WP_091277145.1">
    <property type="nucleotide sequence ID" value="NZ_FAOZ01000008.1"/>
</dbReference>
<name>A0A0S4QLT5_9ACTN</name>
<reference evidence="5" key="1">
    <citation type="submission" date="2015-11" db="EMBL/GenBank/DDBJ databases">
        <authorList>
            <person name="Varghese N."/>
        </authorList>
    </citation>
    <scope>NUCLEOTIDE SEQUENCE [LARGE SCALE GENOMIC DNA]</scope>
    <source>
        <strain evidence="5">DSM 45899</strain>
    </source>
</reference>
<dbReference type="EMBL" id="FAOZ01000008">
    <property type="protein sequence ID" value="CUU56561.1"/>
    <property type="molecule type" value="Genomic_DNA"/>
</dbReference>